<dbReference type="PANTHER" id="PTHR10159:SF530">
    <property type="entry name" value="DUAL SPECIFICITY PROTEIN PHOSPHATASE DDB_G0271350-RELATED"/>
    <property type="match status" value="1"/>
</dbReference>
<evidence type="ECO:0000256" key="3">
    <source>
        <dbReference type="ARBA" id="ARBA00022801"/>
    </source>
</evidence>
<feature type="compositionally biased region" description="Basic residues" evidence="5">
    <location>
        <begin position="1"/>
        <end position="11"/>
    </location>
</feature>
<dbReference type="InterPro" id="IPR020422">
    <property type="entry name" value="TYR_PHOSPHATASE_DUAL_dom"/>
</dbReference>
<feature type="region of interest" description="Disordered" evidence="5">
    <location>
        <begin position="93"/>
        <end position="172"/>
    </location>
</feature>
<evidence type="ECO:0000256" key="4">
    <source>
        <dbReference type="ARBA" id="ARBA00022912"/>
    </source>
</evidence>
<accession>A0AAD5E666</accession>
<dbReference type="InterPro" id="IPR000340">
    <property type="entry name" value="Dual-sp_phosphatase_cat-dom"/>
</dbReference>
<dbReference type="GeneID" id="75915777"/>
<feature type="domain" description="Tyrosine specific protein phosphatases" evidence="7">
    <location>
        <begin position="701"/>
        <end position="761"/>
    </location>
</feature>
<dbReference type="GO" id="GO:0004725">
    <property type="term" value="F:protein tyrosine phosphatase activity"/>
    <property type="evidence" value="ECO:0007669"/>
    <property type="project" value="UniProtKB-EC"/>
</dbReference>
<dbReference type="InterPro" id="IPR036873">
    <property type="entry name" value="Rhodanese-like_dom_sf"/>
</dbReference>
<dbReference type="SUPFAM" id="SSF52799">
    <property type="entry name" value="(Phosphotyrosine protein) phosphatases II"/>
    <property type="match status" value="1"/>
</dbReference>
<evidence type="ECO:0000313" key="10">
    <source>
        <dbReference type="Proteomes" id="UP001206595"/>
    </source>
</evidence>
<keyword evidence="10" id="KW-1185">Reference proteome</keyword>
<dbReference type="SMART" id="SM00450">
    <property type="entry name" value="RHOD"/>
    <property type="match status" value="1"/>
</dbReference>
<evidence type="ECO:0000256" key="1">
    <source>
        <dbReference type="ARBA" id="ARBA00008601"/>
    </source>
</evidence>
<comment type="similarity">
    <text evidence="1">Belongs to the protein-tyrosine phosphatase family. Non-receptor class dual specificity subfamily.</text>
</comment>
<feature type="compositionally biased region" description="Basic and acidic residues" evidence="5">
    <location>
        <begin position="574"/>
        <end position="585"/>
    </location>
</feature>
<feature type="compositionally biased region" description="Polar residues" evidence="5">
    <location>
        <begin position="108"/>
        <end position="122"/>
    </location>
</feature>
<evidence type="ECO:0000313" key="9">
    <source>
        <dbReference type="EMBL" id="KAI8577868.1"/>
    </source>
</evidence>
<sequence length="834" mass="93105">MFFGRGKKKRHAESSNTASPPSRKPILQLADMLKRFGSPDVFDSSSHRSAKHLAENRSTAGNKSSSFLNLLALKPRPSLSTPDLTLKARESIHPPHLQEDDPLPMPRVSTSTPASPSFNPQEKLSLKPLKSPARPVSLDTKAANRSIPSTPRDPFSSPKLPGSPRIPRTPTRRISYQNDSSYLHKRSKSSSSITLPLAYSKRSSGGINLPVIVTAATEQKQTRQNSYPHIIPPRHPYPNHSNSSTPALPTSVPEPISSRPASMNAMPDDPIPSYTDISSPRRASLFPPSANVSTGKVSKRPVLKLTTVNTNPHSSSGFVSLAIKRSLAIQPELLAKKLSQGQKPLLIDVRTLPDYQKLRIRGSLNVNLPTLLIKRYRRGTISNFNLESFITTPNGRQRYLKRLAAFSKDLESIREEDDYIVVYDDCMDEEDKTSHAWTLVGVLEKAILENSVSGSGERARVLWLKGGYEAFEKHDQSKQHLVSGQQEDEEFEKAGFGADGNDGSTDIDMSRLSLTPNGPMPRRSVSSTLGAISSINTSGFNQRRMSLFTLDTQATRSRRDFTLNLNRPPVQEETATRRPDGDQSHMSDPPTAMPTELHRQQRLLHLLYDEDDSPRRGTAAGSPPATDGEFSFIISEIIAGFLFVGPEIATLEQMQQLRDRKIRRILNMAEECDDDVPGLKEEFLYRKIAARDTVEMRNVERCLREAVECIENAKHHHQPIYVHCKAGKSRSVTAVLAYLIQSERWTLRRAYRHVIKARPNMSPNIGFVAELMKIEGGVHGQVSNFAGSDWHANSMPSPELTRELRRLEREWERDDDDNDSNDIIQQEPSSATIS</sequence>
<feature type="region of interest" description="Disordered" evidence="5">
    <location>
        <begin position="608"/>
        <end position="627"/>
    </location>
</feature>
<dbReference type="Gene3D" id="3.40.250.10">
    <property type="entry name" value="Rhodanese-like domain"/>
    <property type="match status" value="1"/>
</dbReference>
<dbReference type="EC" id="3.1.3.48" evidence="2"/>
<evidence type="ECO:0000256" key="5">
    <source>
        <dbReference type="SAM" id="MobiDB-lite"/>
    </source>
</evidence>
<evidence type="ECO:0000259" key="7">
    <source>
        <dbReference type="PROSITE" id="PS50056"/>
    </source>
</evidence>
<feature type="region of interest" description="Disordered" evidence="5">
    <location>
        <begin position="37"/>
        <end position="64"/>
    </location>
</feature>
<dbReference type="AlphaFoldDB" id="A0AAD5E666"/>
<reference evidence="9" key="2">
    <citation type="journal article" date="2022" name="Proc. Natl. Acad. Sci. U.S.A.">
        <title>Diploid-dominant life cycles characterize the early evolution of Fungi.</title>
        <authorList>
            <person name="Amses K.R."/>
            <person name="Simmons D.R."/>
            <person name="Longcore J.E."/>
            <person name="Mondo S.J."/>
            <person name="Seto K."/>
            <person name="Jeronimo G.H."/>
            <person name="Bonds A.E."/>
            <person name="Quandt C.A."/>
            <person name="Davis W.J."/>
            <person name="Chang Y."/>
            <person name="Federici B.A."/>
            <person name="Kuo A."/>
            <person name="LaButti K."/>
            <person name="Pangilinan J."/>
            <person name="Andreopoulos W."/>
            <person name="Tritt A."/>
            <person name="Riley R."/>
            <person name="Hundley H."/>
            <person name="Johnson J."/>
            <person name="Lipzen A."/>
            <person name="Barry K."/>
            <person name="Lang B.F."/>
            <person name="Cuomo C.A."/>
            <person name="Buchler N.E."/>
            <person name="Grigoriev I.V."/>
            <person name="Spatafora J.W."/>
            <person name="Stajich J.E."/>
            <person name="James T.Y."/>
        </authorList>
    </citation>
    <scope>NUCLEOTIDE SEQUENCE</scope>
    <source>
        <strain evidence="9">AG</strain>
    </source>
</reference>
<dbReference type="PROSITE" id="PS50054">
    <property type="entry name" value="TYR_PHOSPHATASE_DUAL"/>
    <property type="match status" value="1"/>
</dbReference>
<name>A0AAD5E666_UMBRA</name>
<dbReference type="InterPro" id="IPR000387">
    <property type="entry name" value="Tyr_Pase_dom"/>
</dbReference>
<evidence type="ECO:0000256" key="2">
    <source>
        <dbReference type="ARBA" id="ARBA00013064"/>
    </source>
</evidence>
<protein>
    <recommendedName>
        <fullName evidence="2">protein-tyrosine-phosphatase</fullName>
        <ecNumber evidence="2">3.1.3.48</ecNumber>
    </recommendedName>
</protein>
<dbReference type="GO" id="GO:0043409">
    <property type="term" value="P:negative regulation of MAPK cascade"/>
    <property type="evidence" value="ECO:0007669"/>
    <property type="project" value="TreeGrafter"/>
</dbReference>
<gene>
    <name evidence="9" type="ORF">K450DRAFT_249637</name>
</gene>
<dbReference type="RefSeq" id="XP_051442872.1">
    <property type="nucleotide sequence ID" value="XM_051590434.1"/>
</dbReference>
<dbReference type="EMBL" id="MU620935">
    <property type="protein sequence ID" value="KAI8577868.1"/>
    <property type="molecule type" value="Genomic_DNA"/>
</dbReference>
<dbReference type="InterPro" id="IPR029021">
    <property type="entry name" value="Prot-tyrosine_phosphatase-like"/>
</dbReference>
<feature type="domain" description="Tyrosine-protein phosphatase" evidence="6">
    <location>
        <begin position="633"/>
        <end position="780"/>
    </location>
</feature>
<keyword evidence="4" id="KW-0904">Protein phosphatase</keyword>
<dbReference type="PANTHER" id="PTHR10159">
    <property type="entry name" value="DUAL SPECIFICITY PROTEIN PHOSPHATASE"/>
    <property type="match status" value="1"/>
</dbReference>
<dbReference type="SMART" id="SM00195">
    <property type="entry name" value="DSPc"/>
    <property type="match status" value="1"/>
</dbReference>
<feature type="region of interest" description="Disordered" evidence="5">
    <location>
        <begin position="809"/>
        <end position="834"/>
    </location>
</feature>
<dbReference type="Proteomes" id="UP001206595">
    <property type="component" value="Unassembled WGS sequence"/>
</dbReference>
<reference evidence="9" key="1">
    <citation type="submission" date="2021-06" db="EMBL/GenBank/DDBJ databases">
        <authorList>
            <consortium name="DOE Joint Genome Institute"/>
            <person name="Mondo S.J."/>
            <person name="Amses K.R."/>
            <person name="Simmons D.R."/>
            <person name="Longcore J.E."/>
            <person name="Seto K."/>
            <person name="Alves G.H."/>
            <person name="Bonds A.E."/>
            <person name="Quandt C.A."/>
            <person name="Davis W.J."/>
            <person name="Chang Y."/>
            <person name="Letcher P.M."/>
            <person name="Powell M.J."/>
            <person name="Kuo A."/>
            <person name="Labutti K."/>
            <person name="Pangilinan J."/>
            <person name="Andreopoulos W."/>
            <person name="Tritt A."/>
            <person name="Riley R."/>
            <person name="Hundley H."/>
            <person name="Johnson J."/>
            <person name="Lipzen A."/>
            <person name="Barry K."/>
            <person name="Berbee M.L."/>
            <person name="Buchler N.E."/>
            <person name="Grigoriev I.V."/>
            <person name="Spatafora J.W."/>
            <person name="Stajich J.E."/>
            <person name="James T.Y."/>
        </authorList>
    </citation>
    <scope>NUCLEOTIDE SEQUENCE</scope>
    <source>
        <strain evidence="9">AG</strain>
    </source>
</reference>
<feature type="region of interest" description="Disordered" evidence="5">
    <location>
        <begin position="496"/>
        <end position="524"/>
    </location>
</feature>
<dbReference type="PROSITE" id="PS50056">
    <property type="entry name" value="TYR_PHOSPHATASE_2"/>
    <property type="match status" value="1"/>
</dbReference>
<comment type="caution">
    <text evidence="9">The sequence shown here is derived from an EMBL/GenBank/DDBJ whole genome shotgun (WGS) entry which is preliminary data.</text>
</comment>
<dbReference type="Pfam" id="PF00782">
    <property type="entry name" value="DSPc"/>
    <property type="match status" value="1"/>
</dbReference>
<dbReference type="CDD" id="cd14498">
    <property type="entry name" value="DSP"/>
    <property type="match status" value="1"/>
</dbReference>
<feature type="region of interest" description="Disordered" evidence="5">
    <location>
        <begin position="559"/>
        <end position="594"/>
    </location>
</feature>
<evidence type="ECO:0000259" key="6">
    <source>
        <dbReference type="PROSITE" id="PS50054"/>
    </source>
</evidence>
<dbReference type="GO" id="GO:0005737">
    <property type="term" value="C:cytoplasm"/>
    <property type="evidence" value="ECO:0007669"/>
    <property type="project" value="TreeGrafter"/>
</dbReference>
<keyword evidence="3" id="KW-0378">Hydrolase</keyword>
<feature type="region of interest" description="Disordered" evidence="5">
    <location>
        <begin position="219"/>
        <end position="265"/>
    </location>
</feature>
<proteinExistence type="inferred from homology"/>
<dbReference type="InterPro" id="IPR001763">
    <property type="entry name" value="Rhodanese-like_dom"/>
</dbReference>
<dbReference type="Gene3D" id="3.90.190.10">
    <property type="entry name" value="Protein tyrosine phosphatase superfamily"/>
    <property type="match status" value="1"/>
</dbReference>
<dbReference type="Pfam" id="PF00581">
    <property type="entry name" value="Rhodanese"/>
    <property type="match status" value="1"/>
</dbReference>
<dbReference type="SUPFAM" id="SSF52821">
    <property type="entry name" value="Rhodanese/Cell cycle control phosphatase"/>
    <property type="match status" value="1"/>
</dbReference>
<feature type="compositionally biased region" description="Polar residues" evidence="5">
    <location>
        <begin position="821"/>
        <end position="834"/>
    </location>
</feature>
<organism evidence="9 10">
    <name type="scientific">Umbelopsis ramanniana AG</name>
    <dbReference type="NCBI Taxonomy" id="1314678"/>
    <lineage>
        <taxon>Eukaryota</taxon>
        <taxon>Fungi</taxon>
        <taxon>Fungi incertae sedis</taxon>
        <taxon>Mucoromycota</taxon>
        <taxon>Mucoromycotina</taxon>
        <taxon>Umbelopsidomycetes</taxon>
        <taxon>Umbelopsidales</taxon>
        <taxon>Umbelopsidaceae</taxon>
        <taxon>Umbelopsis</taxon>
    </lineage>
</organism>
<feature type="region of interest" description="Disordered" evidence="5">
    <location>
        <begin position="1"/>
        <end position="25"/>
    </location>
</feature>
<feature type="compositionally biased region" description="Polar residues" evidence="5">
    <location>
        <begin position="239"/>
        <end position="248"/>
    </location>
</feature>
<dbReference type="PROSITE" id="PS50206">
    <property type="entry name" value="RHODANESE_3"/>
    <property type="match status" value="1"/>
</dbReference>
<evidence type="ECO:0000259" key="8">
    <source>
        <dbReference type="PROSITE" id="PS50206"/>
    </source>
</evidence>
<feature type="domain" description="Rhodanese" evidence="8">
    <location>
        <begin position="340"/>
        <end position="480"/>
    </location>
</feature>